<gene>
    <name evidence="3" type="ORF">H010_18872</name>
</gene>
<evidence type="ECO:0000256" key="1">
    <source>
        <dbReference type="SAM" id="MobiDB-lite"/>
    </source>
</evidence>
<protein>
    <submittedName>
        <fullName evidence="3">Uncharacterized protein</fullName>
    </submittedName>
</protein>
<reference evidence="3" key="1">
    <citation type="submission" date="2013-01" db="EMBL/GenBank/DDBJ databases">
        <title>Genome draft of Hydrogenophaga taeniospiralis 2K1.</title>
        <authorList>
            <person name="Gomila M."/>
            <person name="Lalucat J."/>
        </authorList>
    </citation>
    <scope>NUCLEOTIDE SEQUENCE</scope>
    <source>
        <strain evidence="3">CCUG 15921</strain>
    </source>
</reference>
<keyword evidence="2" id="KW-0472">Membrane</keyword>
<feature type="transmembrane region" description="Helical" evidence="2">
    <location>
        <begin position="12"/>
        <end position="30"/>
    </location>
</feature>
<evidence type="ECO:0000256" key="2">
    <source>
        <dbReference type="SAM" id="Phobius"/>
    </source>
</evidence>
<sequence length="197" mass="21662">MRFNLRHGVWGWLNLSLLLASLALLGFLALQQDALKRLQRQLANAEASTASRPTTGAASTPSLPDPRREARAHLLAFEKHLLAHDAIAQAVQDLLRNAEDQGLLIERGDYESQADPQGEFLRFRMNLPVKGPAEAIHRFIKAALLAQPQLALDGIRFKREGVQTGDIEAQLSWVLFTRTPAHSASGRGSMSEEGVGR</sequence>
<keyword evidence="4" id="KW-1185">Reference proteome</keyword>
<feature type="region of interest" description="Disordered" evidence="1">
    <location>
        <begin position="45"/>
        <end position="66"/>
    </location>
</feature>
<evidence type="ECO:0000313" key="4">
    <source>
        <dbReference type="Proteomes" id="UP001152876"/>
    </source>
</evidence>
<proteinExistence type="predicted"/>
<feature type="compositionally biased region" description="Polar residues" evidence="1">
    <location>
        <begin position="46"/>
        <end position="62"/>
    </location>
</feature>
<dbReference type="Proteomes" id="UP001152876">
    <property type="component" value="Unassembled WGS sequence"/>
</dbReference>
<keyword evidence="2" id="KW-0812">Transmembrane</keyword>
<name>A0A9X4SBC4_9BURK</name>
<dbReference type="EMBL" id="AOGK01000019">
    <property type="protein sequence ID" value="MDG5977329.1"/>
    <property type="molecule type" value="Genomic_DNA"/>
</dbReference>
<organism evidence="3 4">
    <name type="scientific">Hydrogenophaga taeniospiralis CCUG 15921</name>
    <dbReference type="NCBI Taxonomy" id="1281780"/>
    <lineage>
        <taxon>Bacteria</taxon>
        <taxon>Pseudomonadati</taxon>
        <taxon>Pseudomonadota</taxon>
        <taxon>Betaproteobacteria</taxon>
        <taxon>Burkholderiales</taxon>
        <taxon>Comamonadaceae</taxon>
        <taxon>Hydrogenophaga</taxon>
    </lineage>
</organism>
<accession>A0A9X4SBC4</accession>
<comment type="caution">
    <text evidence="3">The sequence shown here is derived from an EMBL/GenBank/DDBJ whole genome shotgun (WGS) entry which is preliminary data.</text>
</comment>
<evidence type="ECO:0000313" key="3">
    <source>
        <dbReference type="EMBL" id="MDG5977329.1"/>
    </source>
</evidence>
<dbReference type="AlphaFoldDB" id="A0A9X4SBC4"/>
<keyword evidence="2" id="KW-1133">Transmembrane helix</keyword>